<feature type="signal peptide" evidence="2">
    <location>
        <begin position="1"/>
        <end position="33"/>
    </location>
</feature>
<proteinExistence type="predicted"/>
<name>A0ABY5E0S5_9ACTN</name>
<protein>
    <submittedName>
        <fullName evidence="3">Beta-propeller domain-containing protein</fullName>
    </submittedName>
</protein>
<feature type="compositionally biased region" description="Pro residues" evidence="1">
    <location>
        <begin position="667"/>
        <end position="690"/>
    </location>
</feature>
<evidence type="ECO:0000256" key="1">
    <source>
        <dbReference type="SAM" id="MobiDB-lite"/>
    </source>
</evidence>
<evidence type="ECO:0000313" key="4">
    <source>
        <dbReference type="Proteomes" id="UP001056035"/>
    </source>
</evidence>
<evidence type="ECO:0000256" key="2">
    <source>
        <dbReference type="SAM" id="SignalP"/>
    </source>
</evidence>
<dbReference type="Pfam" id="PF09826">
    <property type="entry name" value="Beta_propel"/>
    <property type="match status" value="1"/>
</dbReference>
<dbReference type="SUPFAM" id="SSF75011">
    <property type="entry name" value="3-carboxy-cis,cis-mucoante lactonizing enzyme"/>
    <property type="match status" value="1"/>
</dbReference>
<dbReference type="Proteomes" id="UP001056035">
    <property type="component" value="Chromosome"/>
</dbReference>
<organism evidence="3 4">
    <name type="scientific">Paraconexibacter antarcticus</name>
    <dbReference type="NCBI Taxonomy" id="2949664"/>
    <lineage>
        <taxon>Bacteria</taxon>
        <taxon>Bacillati</taxon>
        <taxon>Actinomycetota</taxon>
        <taxon>Thermoleophilia</taxon>
        <taxon>Solirubrobacterales</taxon>
        <taxon>Paraconexibacteraceae</taxon>
        <taxon>Paraconexibacter</taxon>
    </lineage>
</organism>
<accession>A0ABY5E0S5</accession>
<keyword evidence="2" id="KW-0732">Signal</keyword>
<evidence type="ECO:0000313" key="3">
    <source>
        <dbReference type="EMBL" id="UTI66414.1"/>
    </source>
</evidence>
<reference evidence="3 4" key="1">
    <citation type="submission" date="2022-06" db="EMBL/GenBank/DDBJ databases">
        <title>Paraconexibacter antarcticus.</title>
        <authorList>
            <person name="Kim C.S."/>
        </authorList>
    </citation>
    <scope>NUCLEOTIDE SEQUENCE [LARGE SCALE GENOMIC DNA]</scope>
    <source>
        <strain evidence="3 4">02-257</strain>
    </source>
</reference>
<feature type="chain" id="PRO_5046407562" evidence="2">
    <location>
        <begin position="34"/>
        <end position="690"/>
    </location>
</feature>
<feature type="region of interest" description="Disordered" evidence="1">
    <location>
        <begin position="101"/>
        <end position="128"/>
    </location>
</feature>
<dbReference type="InterPro" id="IPR019198">
    <property type="entry name" value="Beta_propeller_containing"/>
</dbReference>
<dbReference type="RefSeq" id="WP_254573085.1">
    <property type="nucleotide sequence ID" value="NZ_CP098502.1"/>
</dbReference>
<sequence length="690" mass="71800">MDIWSRSPALRRCALLGLLTPAFVPALTGSAAAARPRASLRAFSSCTQLLAYAHAGALRTGGTPGVVMRAGGDLPAIAPPVAVPQANGTTGTVAPVAAAPASGNAKADTTTADPSFSTTNDQEAGVDEPDLVKTDGRYVYAVTDRTLRIIDVQGVVPRVVGTLALDGYGQQLLLRKDRLLVLASARGFGYPGPGPVPLAASAMGAAPRQVASIAPYPYPGYGRALLTEVDVSDRTAPKVARAMTVDGDYVDARLTGATARVVIGSAPDPIVATATRSLRQAIAATGTSRFIPRTVLRSAISGRTFRRPLARCDEVRRPRAFSGTGLLTIMTVDLDRGLYSVDRDGVMAGAQTVYGSQGSLYVASRRYSPAVEDGRNVPQGTATQIARFDASRPGVTTYRSSGEVPGFLLNQYAMSEEGGYLRVASTEEPLWFPDGSGPATDGSSRVTVLAERDGALVPLGHAGDLGHGQRIYAVRFTPDAAYVVTFKQVDPLYVVDLTTPSAPRVRGQLELTGYSAYLHPIGDGLLLGVGQEATAAGRLAGSQVSLFDVSDPEHPRRVAQKRFGPGSSAVESDPHAFLYWPATRLAVLPLTTYDGAEGSGTSAAVGLRVTAAGIADAGQVTHPVDGGQAPIDRSLVVGDHLYTLSYAGLGRSALDTLAPAGFAAFPRPQPQPQPQPQPSPGPVGPPQPVR</sequence>
<feature type="region of interest" description="Disordered" evidence="1">
    <location>
        <begin position="661"/>
        <end position="690"/>
    </location>
</feature>
<feature type="compositionally biased region" description="Polar residues" evidence="1">
    <location>
        <begin position="108"/>
        <end position="122"/>
    </location>
</feature>
<gene>
    <name evidence="3" type="ORF">NBH00_09435</name>
</gene>
<keyword evidence="4" id="KW-1185">Reference proteome</keyword>
<dbReference type="EMBL" id="CP098502">
    <property type="protein sequence ID" value="UTI66414.1"/>
    <property type="molecule type" value="Genomic_DNA"/>
</dbReference>